<dbReference type="Gene3D" id="3.30.450.20">
    <property type="entry name" value="PAS domain"/>
    <property type="match status" value="1"/>
</dbReference>
<keyword evidence="4 10" id="KW-0808">Transferase</keyword>
<keyword evidence="11" id="KW-1185">Reference proteome</keyword>
<evidence type="ECO:0000256" key="1">
    <source>
        <dbReference type="ARBA" id="ARBA00000085"/>
    </source>
</evidence>
<dbReference type="AlphaFoldDB" id="A0A3M2RFV4"/>
<accession>A0A3M2RFV4</accession>
<name>A0A3M2RFV4_9GAMM</name>
<dbReference type="Gene3D" id="3.30.565.10">
    <property type="entry name" value="Histidine kinase-like ATPase, C-terminal domain"/>
    <property type="match status" value="1"/>
</dbReference>
<feature type="domain" description="Histidine kinase" evidence="9">
    <location>
        <begin position="411"/>
        <end position="624"/>
    </location>
</feature>
<sequence>MTKDWLTIKNAPWALGLLLFLSLFLSQGSGLPDRLEQWLYDLTISTWPALVNDQVAVLAIGEWASITLSVLVLVVLAILLPRLTPTYTLIACVAMCSFMVAGYLLLLFYLRIQLPIINTLLLILVAVPIATGYRLAMTNRFLNQQLDDMASTPHLSLPQPAKRQPAQLLEHFQAFLEPEGWLLCENGELLQIHGMTMAQAPHLPEAGQWVHQLNQSWLKLERGSSTYVLGLTLKNDLSREVTQQYLRRLELETDTTAATVQYSAQAFSPRLEKVQLANKRLGQMQSFIQHSFEHMPDGIIVTDELAVIRFANRHIENWFREPMPSLSGMPLIKLLQGHDPQENPPWHEIVSETLTLSESRTVNLKVHGKDFILHLAPVTLPGDGQSGIIANLSDISELREQQRQHRQVIDFISHDVRSPLVSQLALIEQLKREPSNINEYQIEQLGKLARRSYSLAEEFVNLARAEQLSETRFYDCDLLAIVENARDSVSEQAYEKRIRLELNDTEDLWLQGNAELLERAVINLLTNAIQYSAPDTTITIQVYQAGHIAGLAIADEGSGIDESELPYLFDRYHRLRHNEIAGNHGTGLGLAFVKTVVEKHKGKIYVDSRLGEGTTFTLKLPIADPMG</sequence>
<dbReference type="FunFam" id="3.30.565.10:FF:000006">
    <property type="entry name" value="Sensor histidine kinase WalK"/>
    <property type="match status" value="1"/>
</dbReference>
<evidence type="ECO:0000256" key="2">
    <source>
        <dbReference type="ARBA" id="ARBA00012438"/>
    </source>
</evidence>
<dbReference type="Proteomes" id="UP000265903">
    <property type="component" value="Unassembled WGS sequence"/>
</dbReference>
<dbReference type="InterPro" id="IPR004358">
    <property type="entry name" value="Sig_transdc_His_kin-like_C"/>
</dbReference>
<dbReference type="SUPFAM" id="SSF55874">
    <property type="entry name" value="ATPase domain of HSP90 chaperone/DNA topoisomerase II/histidine kinase"/>
    <property type="match status" value="1"/>
</dbReference>
<dbReference type="SUPFAM" id="SSF55785">
    <property type="entry name" value="PYP-like sensor domain (PAS domain)"/>
    <property type="match status" value="1"/>
</dbReference>
<dbReference type="InterPro" id="IPR036097">
    <property type="entry name" value="HisK_dim/P_sf"/>
</dbReference>
<dbReference type="NCBIfam" id="TIGR00229">
    <property type="entry name" value="sensory_box"/>
    <property type="match status" value="1"/>
</dbReference>
<dbReference type="GO" id="GO:0004721">
    <property type="term" value="F:phosphoprotein phosphatase activity"/>
    <property type="evidence" value="ECO:0007669"/>
    <property type="project" value="TreeGrafter"/>
</dbReference>
<keyword evidence="6" id="KW-0902">Two-component regulatory system</keyword>
<dbReference type="OrthoDB" id="9806704at2"/>
<dbReference type="Pfam" id="PF02518">
    <property type="entry name" value="HATPase_c"/>
    <property type="match status" value="1"/>
</dbReference>
<keyword evidence="7 8" id="KW-0472">Membrane</keyword>
<protein>
    <recommendedName>
        <fullName evidence="2">histidine kinase</fullName>
        <ecNumber evidence="2">2.7.13.3</ecNumber>
    </recommendedName>
</protein>
<feature type="transmembrane region" description="Helical" evidence="8">
    <location>
        <begin position="54"/>
        <end position="80"/>
    </location>
</feature>
<dbReference type="InterPro" id="IPR035965">
    <property type="entry name" value="PAS-like_dom_sf"/>
</dbReference>
<evidence type="ECO:0000313" key="11">
    <source>
        <dbReference type="Proteomes" id="UP000265903"/>
    </source>
</evidence>
<evidence type="ECO:0000256" key="8">
    <source>
        <dbReference type="SAM" id="Phobius"/>
    </source>
</evidence>
<evidence type="ECO:0000256" key="6">
    <source>
        <dbReference type="ARBA" id="ARBA00023012"/>
    </source>
</evidence>
<dbReference type="Pfam" id="PF13188">
    <property type="entry name" value="PAS_8"/>
    <property type="match status" value="1"/>
</dbReference>
<keyword evidence="3" id="KW-0597">Phosphoprotein</keyword>
<dbReference type="GO" id="GO:0005886">
    <property type="term" value="C:plasma membrane"/>
    <property type="evidence" value="ECO:0007669"/>
    <property type="project" value="TreeGrafter"/>
</dbReference>
<dbReference type="SMART" id="SM00387">
    <property type="entry name" value="HATPase_c"/>
    <property type="match status" value="1"/>
</dbReference>
<evidence type="ECO:0000256" key="4">
    <source>
        <dbReference type="ARBA" id="ARBA00022679"/>
    </source>
</evidence>
<keyword evidence="8" id="KW-1133">Transmembrane helix</keyword>
<organism evidence="10 11">
    <name type="scientific">Marinobacter litoralis</name>
    <dbReference type="NCBI Taxonomy" id="187981"/>
    <lineage>
        <taxon>Bacteria</taxon>
        <taxon>Pseudomonadati</taxon>
        <taxon>Pseudomonadota</taxon>
        <taxon>Gammaproteobacteria</taxon>
        <taxon>Pseudomonadales</taxon>
        <taxon>Marinobacteraceae</taxon>
        <taxon>Marinobacter</taxon>
    </lineage>
</organism>
<dbReference type="InterPro" id="IPR036890">
    <property type="entry name" value="HATPase_C_sf"/>
</dbReference>
<comment type="caution">
    <text evidence="10">The sequence shown here is derived from an EMBL/GenBank/DDBJ whole genome shotgun (WGS) entry which is preliminary data.</text>
</comment>
<dbReference type="PROSITE" id="PS50109">
    <property type="entry name" value="HIS_KIN"/>
    <property type="match status" value="1"/>
</dbReference>
<dbReference type="PANTHER" id="PTHR45453:SF1">
    <property type="entry name" value="PHOSPHATE REGULON SENSOR PROTEIN PHOR"/>
    <property type="match status" value="1"/>
</dbReference>
<dbReference type="GO" id="GO:0000155">
    <property type="term" value="F:phosphorelay sensor kinase activity"/>
    <property type="evidence" value="ECO:0007669"/>
    <property type="project" value="InterPro"/>
</dbReference>
<reference evidence="10 11" key="1">
    <citation type="submission" date="2018-08" db="EMBL/GenBank/DDBJ databases">
        <title>Whole Genome Sequence of the Moderate Halophilic Marine Bacterium Marinobacter litoralis Sw-45.</title>
        <authorList>
            <person name="Musa H."/>
        </authorList>
    </citation>
    <scope>NUCLEOTIDE SEQUENCE [LARGE SCALE GENOMIC DNA]</scope>
    <source>
        <strain evidence="10 11">Sw-45</strain>
    </source>
</reference>
<keyword evidence="8" id="KW-0812">Transmembrane</keyword>
<comment type="catalytic activity">
    <reaction evidence="1">
        <text>ATP + protein L-histidine = ADP + protein N-phospho-L-histidine.</text>
        <dbReference type="EC" id="2.7.13.3"/>
    </reaction>
</comment>
<dbReference type="EMBL" id="QMDL01000002">
    <property type="protein sequence ID" value="RMJ03835.1"/>
    <property type="molecule type" value="Genomic_DNA"/>
</dbReference>
<dbReference type="GO" id="GO:0016036">
    <property type="term" value="P:cellular response to phosphate starvation"/>
    <property type="evidence" value="ECO:0007669"/>
    <property type="project" value="TreeGrafter"/>
</dbReference>
<evidence type="ECO:0000256" key="5">
    <source>
        <dbReference type="ARBA" id="ARBA00022777"/>
    </source>
</evidence>
<dbReference type="InterPro" id="IPR000014">
    <property type="entry name" value="PAS"/>
</dbReference>
<dbReference type="PRINTS" id="PR00344">
    <property type="entry name" value="BCTRLSENSOR"/>
</dbReference>
<feature type="transmembrane region" description="Helical" evidence="8">
    <location>
        <begin position="87"/>
        <end position="110"/>
    </location>
</feature>
<evidence type="ECO:0000313" key="10">
    <source>
        <dbReference type="EMBL" id="RMJ03835.1"/>
    </source>
</evidence>
<keyword evidence="5" id="KW-0418">Kinase</keyword>
<dbReference type="PANTHER" id="PTHR45453">
    <property type="entry name" value="PHOSPHATE REGULON SENSOR PROTEIN PHOR"/>
    <property type="match status" value="1"/>
</dbReference>
<proteinExistence type="predicted"/>
<evidence type="ECO:0000259" key="9">
    <source>
        <dbReference type="PROSITE" id="PS50109"/>
    </source>
</evidence>
<dbReference type="Gene3D" id="1.10.287.130">
    <property type="match status" value="1"/>
</dbReference>
<dbReference type="SUPFAM" id="SSF47384">
    <property type="entry name" value="Homodimeric domain of signal transducing histidine kinase"/>
    <property type="match status" value="1"/>
</dbReference>
<dbReference type="RefSeq" id="WP_114333965.1">
    <property type="nucleotide sequence ID" value="NZ_QMDL01000002.1"/>
</dbReference>
<evidence type="ECO:0000256" key="7">
    <source>
        <dbReference type="ARBA" id="ARBA00023136"/>
    </source>
</evidence>
<dbReference type="InterPro" id="IPR050351">
    <property type="entry name" value="BphY/WalK/GraS-like"/>
</dbReference>
<dbReference type="InterPro" id="IPR003594">
    <property type="entry name" value="HATPase_dom"/>
</dbReference>
<dbReference type="InterPro" id="IPR005467">
    <property type="entry name" value="His_kinase_dom"/>
</dbReference>
<feature type="transmembrane region" description="Helical" evidence="8">
    <location>
        <begin position="116"/>
        <end position="136"/>
    </location>
</feature>
<gene>
    <name evidence="10" type="primary">phoR_1</name>
    <name evidence="10" type="ORF">DOQ08_01154</name>
</gene>
<dbReference type="EC" id="2.7.13.3" evidence="2"/>
<evidence type="ECO:0000256" key="3">
    <source>
        <dbReference type="ARBA" id="ARBA00022553"/>
    </source>
</evidence>